<organism evidence="1 2">
    <name type="scientific">Sphingosinicella soli</name>
    <dbReference type="NCBI Taxonomy" id="333708"/>
    <lineage>
        <taxon>Bacteria</taxon>
        <taxon>Pseudomonadati</taxon>
        <taxon>Pseudomonadota</taxon>
        <taxon>Alphaproteobacteria</taxon>
        <taxon>Sphingomonadales</taxon>
        <taxon>Sphingosinicellaceae</taxon>
        <taxon>Sphingosinicella</taxon>
    </lineage>
</organism>
<protein>
    <submittedName>
        <fullName evidence="1">Uncharacterized protein</fullName>
    </submittedName>
</protein>
<dbReference type="AlphaFoldDB" id="A0A7W7B3R4"/>
<reference evidence="1 2" key="1">
    <citation type="submission" date="2020-08" db="EMBL/GenBank/DDBJ databases">
        <title>Genomic Encyclopedia of Type Strains, Phase IV (KMG-IV): sequencing the most valuable type-strain genomes for metagenomic binning, comparative biology and taxonomic classification.</title>
        <authorList>
            <person name="Goeker M."/>
        </authorList>
    </citation>
    <scope>NUCLEOTIDE SEQUENCE [LARGE SCALE GENOMIC DNA]</scope>
    <source>
        <strain evidence="1 2">DSM 17328</strain>
    </source>
</reference>
<dbReference type="Proteomes" id="UP000566324">
    <property type="component" value="Unassembled WGS sequence"/>
</dbReference>
<dbReference type="RefSeq" id="WP_184071082.1">
    <property type="nucleotide sequence ID" value="NZ_JACHNZ010000044.1"/>
</dbReference>
<proteinExistence type="predicted"/>
<evidence type="ECO:0000313" key="2">
    <source>
        <dbReference type="Proteomes" id="UP000566324"/>
    </source>
</evidence>
<accession>A0A7W7B3R4</accession>
<keyword evidence="2" id="KW-1185">Reference proteome</keyword>
<sequence length="136" mass="14630">MKRGTPGMCIVNPSLVPDIASLTGSQSEIMRRAGISWNSWIKVCGGLPIRLSVGRRFKDRVLARAHESECLRRRFPGGAEGGIDHVALDAAFLRPVAPALSADAIHLPPIRSVRRARQLLVGRYPAAAREAAAALS</sequence>
<name>A0A7W7B3R4_9SPHN</name>
<dbReference type="EMBL" id="JACHNZ010000044">
    <property type="protein sequence ID" value="MBB4633463.1"/>
    <property type="molecule type" value="Genomic_DNA"/>
</dbReference>
<comment type="caution">
    <text evidence="1">The sequence shown here is derived from an EMBL/GenBank/DDBJ whole genome shotgun (WGS) entry which is preliminary data.</text>
</comment>
<evidence type="ECO:0000313" key="1">
    <source>
        <dbReference type="EMBL" id="MBB4633463.1"/>
    </source>
</evidence>
<gene>
    <name evidence="1" type="ORF">GGQ98_003101</name>
</gene>